<dbReference type="Proteomes" id="UP000827721">
    <property type="component" value="Unassembled WGS sequence"/>
</dbReference>
<evidence type="ECO:0008006" key="3">
    <source>
        <dbReference type="Google" id="ProtNLM"/>
    </source>
</evidence>
<protein>
    <recommendedName>
        <fullName evidence="3">Glycoside-hydrolase family GH114 TIM-barrel domain-containing protein</fullName>
    </recommendedName>
</protein>
<organism evidence="1 2">
    <name type="scientific">Xanthoceras sorbifolium</name>
    <dbReference type="NCBI Taxonomy" id="99658"/>
    <lineage>
        <taxon>Eukaryota</taxon>
        <taxon>Viridiplantae</taxon>
        <taxon>Streptophyta</taxon>
        <taxon>Embryophyta</taxon>
        <taxon>Tracheophyta</taxon>
        <taxon>Spermatophyta</taxon>
        <taxon>Magnoliopsida</taxon>
        <taxon>eudicotyledons</taxon>
        <taxon>Gunneridae</taxon>
        <taxon>Pentapetalae</taxon>
        <taxon>rosids</taxon>
        <taxon>malvids</taxon>
        <taxon>Sapindales</taxon>
        <taxon>Sapindaceae</taxon>
        <taxon>Xanthoceroideae</taxon>
        <taxon>Xanthoceras</taxon>
    </lineage>
</organism>
<comment type="caution">
    <text evidence="1">The sequence shown here is derived from an EMBL/GenBank/DDBJ whole genome shotgun (WGS) entry which is preliminary data.</text>
</comment>
<evidence type="ECO:0000313" key="2">
    <source>
        <dbReference type="Proteomes" id="UP000827721"/>
    </source>
</evidence>
<reference evidence="1 2" key="1">
    <citation type="submission" date="2021-02" db="EMBL/GenBank/DDBJ databases">
        <title>Plant Genome Project.</title>
        <authorList>
            <person name="Zhang R.-G."/>
        </authorList>
    </citation>
    <scope>NUCLEOTIDE SEQUENCE [LARGE SCALE GENOMIC DNA]</scope>
    <source>
        <tissue evidence="1">Leaves</tissue>
    </source>
</reference>
<sequence length="206" mass="23118">MEKVEEKEKVYCNVKGEVLMLLMQSGWVNSNGYDVHTYIESREIWKPKGNGFFFLAVMVFACSGGGVRVVKFDCSDGSEVAGFGESVHVSGFTVVQYYELGPDDPPYAAKFYDCCGAEDPEAPGCTTTNDLRWDVLTFLDMGFDGLFIDLFILLDWKFQSGWSSCPLFSNMSKLKAVDFLDKILWLYSVKDLRFVSVLGCSLAELE</sequence>
<dbReference type="EMBL" id="JAFEMO010000004">
    <property type="protein sequence ID" value="KAH7571510.1"/>
    <property type="molecule type" value="Genomic_DNA"/>
</dbReference>
<accession>A0ABQ8I4G3</accession>
<keyword evidence="2" id="KW-1185">Reference proteome</keyword>
<evidence type="ECO:0000313" key="1">
    <source>
        <dbReference type="EMBL" id="KAH7571510.1"/>
    </source>
</evidence>
<name>A0ABQ8I4G3_9ROSI</name>
<gene>
    <name evidence="1" type="ORF">JRO89_XS04G0065600</name>
</gene>
<proteinExistence type="predicted"/>